<dbReference type="RefSeq" id="WP_116855987.1">
    <property type="nucleotide sequence ID" value="NZ_QTJV01000009.1"/>
</dbReference>
<dbReference type="Proteomes" id="UP000261174">
    <property type="component" value="Unassembled WGS sequence"/>
</dbReference>
<gene>
    <name evidence="1" type="ORF">DXN04_24330</name>
</gene>
<evidence type="ECO:0000313" key="1">
    <source>
        <dbReference type="EMBL" id="RFM32797.1"/>
    </source>
</evidence>
<proteinExistence type="predicted"/>
<accession>A0A3E1NXX6</accession>
<name>A0A3E1NXX6_9BACT</name>
<dbReference type="AlphaFoldDB" id="A0A3E1NXX6"/>
<dbReference type="OrthoDB" id="784885at2"/>
<comment type="caution">
    <text evidence="1">The sequence shown here is derived from an EMBL/GenBank/DDBJ whole genome shotgun (WGS) entry which is preliminary data.</text>
</comment>
<dbReference type="EMBL" id="QTJV01000009">
    <property type="protein sequence ID" value="RFM32797.1"/>
    <property type="molecule type" value="Genomic_DNA"/>
</dbReference>
<sequence>MKTKQVIPLNTPIYKVIPLPHSICLLSGNTIITVDITTGYKVVHTINAFDIILDLVYEKGLVYLAGIGSRPLVYDLNEKRIVHEIGIKNESPTGHSAIIKIEDHLYCANIYSEKLEIYKDNTLLRSFHIGHFIKQLLWDDHTRTLIIAAAESEDSGYLLGYRIDEQNEIHCLDVYVDCHFSVSNIGFNIDHTELLITGGFPPINIQVQSYPDLGFKKEIMSAEDYSKDLFGNETGYAFNLRHQFLNLEELLFPYSGGSLLLINYKTSEYRQLLENGETWIFIQFIENELVGVSAEGNIYLFDHDFFAPYTPAMINPIGPSATFNEIDCEQPLFKRYTIEPGEDTEDLVPGR</sequence>
<protein>
    <recommendedName>
        <fullName evidence="3">6-bladed beta-propeller</fullName>
    </recommendedName>
</protein>
<keyword evidence="2" id="KW-1185">Reference proteome</keyword>
<reference evidence="1 2" key="1">
    <citation type="submission" date="2018-08" db="EMBL/GenBank/DDBJ databases">
        <title>Chitinophaga sp. K20C18050901, a novel bacterium isolated from forest soil.</title>
        <authorList>
            <person name="Wang C."/>
        </authorList>
    </citation>
    <scope>NUCLEOTIDE SEQUENCE [LARGE SCALE GENOMIC DNA]</scope>
    <source>
        <strain evidence="1 2">K20C18050901</strain>
    </source>
</reference>
<organism evidence="1 2">
    <name type="scientific">Chitinophaga silvisoli</name>
    <dbReference type="NCBI Taxonomy" id="2291814"/>
    <lineage>
        <taxon>Bacteria</taxon>
        <taxon>Pseudomonadati</taxon>
        <taxon>Bacteroidota</taxon>
        <taxon>Chitinophagia</taxon>
        <taxon>Chitinophagales</taxon>
        <taxon>Chitinophagaceae</taxon>
        <taxon>Chitinophaga</taxon>
    </lineage>
</organism>
<dbReference type="SUPFAM" id="SSF101908">
    <property type="entry name" value="Putative isomerase YbhE"/>
    <property type="match status" value="1"/>
</dbReference>
<evidence type="ECO:0008006" key="3">
    <source>
        <dbReference type="Google" id="ProtNLM"/>
    </source>
</evidence>
<evidence type="ECO:0000313" key="2">
    <source>
        <dbReference type="Proteomes" id="UP000261174"/>
    </source>
</evidence>